<accession>A0A167WFV8</accession>
<dbReference type="InterPro" id="IPR037401">
    <property type="entry name" value="SnoaL-like"/>
</dbReference>
<organism evidence="2 3">
    <name type="scientific">Paraburkholderia phytofirmans OLGA172</name>
    <dbReference type="NCBI Taxonomy" id="1417228"/>
    <lineage>
        <taxon>Bacteria</taxon>
        <taxon>Pseudomonadati</taxon>
        <taxon>Pseudomonadota</taxon>
        <taxon>Betaproteobacteria</taxon>
        <taxon>Burkholderiales</taxon>
        <taxon>Burkholderiaceae</taxon>
        <taxon>Paraburkholderia</taxon>
    </lineage>
</organism>
<sequence>MSSTVSRQQLLDLLANFCDTWAGTPSVPAADLFAHDVELFSSHRGNAQGREEVLGLLRGDFAGLEAVRISATNRVPRVSSDDSVVGAYVYGQAQRASGAADGEAALFGGVLVLSFESRESRLFIRTVRFQLGWAEGVTALLAGWQLPPMNRAWRPGDQPAVVVSEMDAPWHRIPVSELPISDEDAVAEAWFRYVWALDQADFVLFEQSFSENIEAELTPMGRMKGRRTLMGTLKAFRLPWPWMQHYGEPVQVEIEPDGNSAALLLGRITPGQTQTPEGKQLYGAHYRIRTVRSGEESWQISQMEYIPGWISFE</sequence>
<reference evidence="2 3" key="1">
    <citation type="journal article" date="2016" name="Gene">
        <title>PacBio SMRT assembly of a complex multi-replicon genome reveals chlorocatechol degradative operon in a region of genome plasticity.</title>
        <authorList>
            <person name="Ricker N."/>
            <person name="Shen S.Y."/>
            <person name="Goordial J."/>
            <person name="Jin S."/>
            <person name="Fulthorpe R.R."/>
        </authorList>
    </citation>
    <scope>NUCLEOTIDE SEQUENCE [LARGE SCALE GENOMIC DNA]</scope>
    <source>
        <strain evidence="2 3">OLGA172</strain>
    </source>
</reference>
<evidence type="ECO:0000313" key="3">
    <source>
        <dbReference type="Proteomes" id="UP000076852"/>
    </source>
</evidence>
<evidence type="ECO:0000259" key="1">
    <source>
        <dbReference type="Pfam" id="PF13577"/>
    </source>
</evidence>
<keyword evidence="3" id="KW-1185">Reference proteome</keyword>
<name>A0A167WFV8_9BURK</name>
<dbReference type="RefSeq" id="WP_063499689.1">
    <property type="nucleotide sequence ID" value="NZ_CP014579.1"/>
</dbReference>
<dbReference type="SUPFAM" id="SSF54427">
    <property type="entry name" value="NTF2-like"/>
    <property type="match status" value="2"/>
</dbReference>
<dbReference type="EMBL" id="CP014579">
    <property type="protein sequence ID" value="ANB76467.1"/>
    <property type="molecule type" value="Genomic_DNA"/>
</dbReference>
<proteinExistence type="predicted"/>
<dbReference type="KEGG" id="buz:AYM40_30100"/>
<dbReference type="Proteomes" id="UP000076852">
    <property type="component" value="Chromosome 2"/>
</dbReference>
<dbReference type="Gene3D" id="3.10.450.50">
    <property type="match status" value="2"/>
</dbReference>
<dbReference type="InterPro" id="IPR032710">
    <property type="entry name" value="NTF2-like_dom_sf"/>
</dbReference>
<feature type="domain" description="SnoaL-like" evidence="1">
    <location>
        <begin position="180"/>
        <end position="303"/>
    </location>
</feature>
<dbReference type="Pfam" id="PF13577">
    <property type="entry name" value="SnoaL_4"/>
    <property type="match status" value="1"/>
</dbReference>
<dbReference type="OrthoDB" id="2860904at2"/>
<dbReference type="STRING" id="1804984.AYM40_30100"/>
<gene>
    <name evidence="2" type="ORF">AYM40_30100</name>
</gene>
<dbReference type="AlphaFoldDB" id="A0A167WFV8"/>
<protein>
    <recommendedName>
        <fullName evidence="1">SnoaL-like domain-containing protein</fullName>
    </recommendedName>
</protein>
<evidence type="ECO:0000313" key="2">
    <source>
        <dbReference type="EMBL" id="ANB76467.1"/>
    </source>
</evidence>